<evidence type="ECO:0000256" key="1">
    <source>
        <dbReference type="SAM" id="Phobius"/>
    </source>
</evidence>
<gene>
    <name evidence="2" type="ORF">HMPREF1871_00410</name>
</gene>
<name>A0ABR5TMT0_9BACL</name>
<proteinExistence type="predicted"/>
<keyword evidence="3" id="KW-1185">Reference proteome</keyword>
<accession>A0ABR5TMT0</accession>
<feature type="transmembrane region" description="Helical" evidence="1">
    <location>
        <begin position="91"/>
        <end position="113"/>
    </location>
</feature>
<feature type="transmembrane region" description="Helical" evidence="1">
    <location>
        <begin position="12"/>
        <end position="32"/>
    </location>
</feature>
<comment type="caution">
    <text evidence="2">The sequence shown here is derived from an EMBL/GenBank/DDBJ whole genome shotgun (WGS) entry which is preliminary data.</text>
</comment>
<organism evidence="2 3">
    <name type="scientific">Gemelliphila asaccharolytica</name>
    <dbReference type="NCBI Taxonomy" id="502393"/>
    <lineage>
        <taxon>Bacteria</taxon>
        <taxon>Bacillati</taxon>
        <taxon>Bacillota</taxon>
        <taxon>Bacilli</taxon>
        <taxon>Bacillales</taxon>
        <taxon>Gemellaceae</taxon>
        <taxon>Gemelliphila</taxon>
    </lineage>
</organism>
<feature type="transmembrane region" description="Helical" evidence="1">
    <location>
        <begin position="38"/>
        <end position="58"/>
    </location>
</feature>
<protein>
    <recommendedName>
        <fullName evidence="4">NADH dehydrogenase subunit 6</fullName>
    </recommendedName>
</protein>
<sequence length="119" mass="14349">MEVKMKNHIKYSPFFLFVFTLFTLSGFLYYFSINRVQYLISLNFILFPIMIFIINFIFSFIYEKIYIIFSIFICIAYLFHCLLILNLDMVFYIFIFFIISLCAQSTGILIKFIKIKIAK</sequence>
<dbReference type="Proteomes" id="UP000070467">
    <property type="component" value="Unassembled WGS sequence"/>
</dbReference>
<dbReference type="EMBL" id="LSDB01000008">
    <property type="protein sequence ID" value="KXB58644.1"/>
    <property type="molecule type" value="Genomic_DNA"/>
</dbReference>
<evidence type="ECO:0000313" key="3">
    <source>
        <dbReference type="Proteomes" id="UP000070467"/>
    </source>
</evidence>
<feature type="transmembrane region" description="Helical" evidence="1">
    <location>
        <begin position="65"/>
        <end position="85"/>
    </location>
</feature>
<keyword evidence="1" id="KW-0812">Transmembrane</keyword>
<evidence type="ECO:0000313" key="2">
    <source>
        <dbReference type="EMBL" id="KXB58644.1"/>
    </source>
</evidence>
<keyword evidence="1" id="KW-0472">Membrane</keyword>
<keyword evidence="1" id="KW-1133">Transmembrane helix</keyword>
<reference evidence="2 3" key="1">
    <citation type="submission" date="2016-01" db="EMBL/GenBank/DDBJ databases">
        <authorList>
            <person name="Mitreva M."/>
            <person name="Pepin K.H."/>
            <person name="Mihindukulasuriya K.A."/>
            <person name="Fulton R."/>
            <person name="Fronick C."/>
            <person name="O'Laughlin M."/>
            <person name="Miner T."/>
            <person name="Herter B."/>
            <person name="Rosa B.A."/>
            <person name="Cordes M."/>
            <person name="Tomlinson C."/>
            <person name="Wollam A."/>
            <person name="Palsikar V.B."/>
            <person name="Mardis E.R."/>
            <person name="Wilson R.K."/>
        </authorList>
    </citation>
    <scope>NUCLEOTIDE SEQUENCE [LARGE SCALE GENOMIC DNA]</scope>
    <source>
        <strain evidence="2 3">KA00071</strain>
    </source>
</reference>
<evidence type="ECO:0008006" key="4">
    <source>
        <dbReference type="Google" id="ProtNLM"/>
    </source>
</evidence>